<dbReference type="AlphaFoldDB" id="A0A4R8ZTB3"/>
<keyword evidence="1" id="KW-1133">Transmembrane helix</keyword>
<reference evidence="2 3" key="1">
    <citation type="submission" date="2019-03" db="EMBL/GenBank/DDBJ databases">
        <title>Genomics of glacier-inhabiting Cryobacterium strains.</title>
        <authorList>
            <person name="Liu Q."/>
            <person name="Xin Y.-H."/>
        </authorList>
    </citation>
    <scope>NUCLEOTIDE SEQUENCE [LARGE SCALE GENOMIC DNA]</scope>
    <source>
        <strain evidence="2 3">Hh14</strain>
    </source>
</reference>
<proteinExistence type="predicted"/>
<accession>A0A4R8ZTB3</accession>
<keyword evidence="3" id="KW-1185">Reference proteome</keyword>
<dbReference type="EMBL" id="SOHE01000090">
    <property type="protein sequence ID" value="TFD45028.1"/>
    <property type="molecule type" value="Genomic_DNA"/>
</dbReference>
<sequence>MLQTTTAPPLMALKADRIVDLAGKGDLHLGDARACRRVVNEAPRLQLRSEVWGKAPQSTQRRQYRRVRVVAVAYLGVAAALVTPPLLSVNS</sequence>
<keyword evidence="1" id="KW-0472">Membrane</keyword>
<gene>
    <name evidence="2" type="ORF">E3T55_19740</name>
</gene>
<comment type="caution">
    <text evidence="2">The sequence shown here is derived from an EMBL/GenBank/DDBJ whole genome shotgun (WGS) entry which is preliminary data.</text>
</comment>
<dbReference type="RefSeq" id="WP_134521298.1">
    <property type="nucleotide sequence ID" value="NZ_SOHE01000090.1"/>
</dbReference>
<organism evidence="2 3">
    <name type="scientific">Cryobacterium frigoriphilum</name>
    <dbReference type="NCBI Taxonomy" id="1259150"/>
    <lineage>
        <taxon>Bacteria</taxon>
        <taxon>Bacillati</taxon>
        <taxon>Actinomycetota</taxon>
        <taxon>Actinomycetes</taxon>
        <taxon>Micrococcales</taxon>
        <taxon>Microbacteriaceae</taxon>
        <taxon>Cryobacterium</taxon>
    </lineage>
</organism>
<dbReference type="Proteomes" id="UP000297447">
    <property type="component" value="Unassembled WGS sequence"/>
</dbReference>
<feature type="transmembrane region" description="Helical" evidence="1">
    <location>
        <begin position="67"/>
        <end position="87"/>
    </location>
</feature>
<protein>
    <submittedName>
        <fullName evidence="2">Uncharacterized protein</fullName>
    </submittedName>
</protein>
<evidence type="ECO:0000313" key="3">
    <source>
        <dbReference type="Proteomes" id="UP000297447"/>
    </source>
</evidence>
<evidence type="ECO:0000256" key="1">
    <source>
        <dbReference type="SAM" id="Phobius"/>
    </source>
</evidence>
<name>A0A4R8ZTB3_9MICO</name>
<keyword evidence="1" id="KW-0812">Transmembrane</keyword>
<evidence type="ECO:0000313" key="2">
    <source>
        <dbReference type="EMBL" id="TFD45028.1"/>
    </source>
</evidence>
<dbReference type="OrthoDB" id="5121258at2"/>